<organism evidence="1 2">
    <name type="scientific">Camellia lanceoleosa</name>
    <dbReference type="NCBI Taxonomy" id="1840588"/>
    <lineage>
        <taxon>Eukaryota</taxon>
        <taxon>Viridiplantae</taxon>
        <taxon>Streptophyta</taxon>
        <taxon>Embryophyta</taxon>
        <taxon>Tracheophyta</taxon>
        <taxon>Spermatophyta</taxon>
        <taxon>Magnoliopsida</taxon>
        <taxon>eudicotyledons</taxon>
        <taxon>Gunneridae</taxon>
        <taxon>Pentapetalae</taxon>
        <taxon>asterids</taxon>
        <taxon>Ericales</taxon>
        <taxon>Theaceae</taxon>
        <taxon>Camellia</taxon>
    </lineage>
</organism>
<reference evidence="1 2" key="1">
    <citation type="journal article" date="2022" name="Plant J.">
        <title>Chromosome-level genome of Camellia lanceoleosa provides a valuable resource for understanding genome evolution and self-incompatibility.</title>
        <authorList>
            <person name="Gong W."/>
            <person name="Xiao S."/>
            <person name="Wang L."/>
            <person name="Liao Z."/>
            <person name="Chang Y."/>
            <person name="Mo W."/>
            <person name="Hu G."/>
            <person name="Li W."/>
            <person name="Zhao G."/>
            <person name="Zhu H."/>
            <person name="Hu X."/>
            <person name="Ji K."/>
            <person name="Xiang X."/>
            <person name="Song Q."/>
            <person name="Yuan D."/>
            <person name="Jin S."/>
            <person name="Zhang L."/>
        </authorList>
    </citation>
    <scope>NUCLEOTIDE SEQUENCE [LARGE SCALE GENOMIC DNA]</scope>
    <source>
        <strain evidence="1">SQ_2022a</strain>
    </source>
</reference>
<dbReference type="EMBL" id="CM045763">
    <property type="protein sequence ID" value="KAI8023270.1"/>
    <property type="molecule type" value="Genomic_DNA"/>
</dbReference>
<accession>A0ACC0ICW1</accession>
<gene>
    <name evidence="1" type="ORF">LOK49_LG03G02537</name>
</gene>
<name>A0ACC0ICW1_9ERIC</name>
<proteinExistence type="predicted"/>
<keyword evidence="2" id="KW-1185">Reference proteome</keyword>
<comment type="caution">
    <text evidence="1">The sequence shown here is derived from an EMBL/GenBank/DDBJ whole genome shotgun (WGS) entry which is preliminary data.</text>
</comment>
<protein>
    <submittedName>
        <fullName evidence="1">Protein CYPRO4</fullName>
    </submittedName>
</protein>
<evidence type="ECO:0000313" key="1">
    <source>
        <dbReference type="EMBL" id="KAI8023270.1"/>
    </source>
</evidence>
<evidence type="ECO:0000313" key="2">
    <source>
        <dbReference type="Proteomes" id="UP001060215"/>
    </source>
</evidence>
<dbReference type="Proteomes" id="UP001060215">
    <property type="component" value="Chromosome 6"/>
</dbReference>
<sequence length="93" mass="10803">MWVLKVGSKVKANIGTDLQLKSFEDQRKVDFVSQGVWAMKFFSEEDYKGFVTKFQDCLSENTYGFESNDANKVKVYRKDFIRWAKPESADDSV</sequence>